<reference evidence="1 2" key="1">
    <citation type="journal article" date="2020" name="Cell">
        <title>Large-Scale Comparative Analyses of Tick Genomes Elucidate Their Genetic Diversity and Vector Capacities.</title>
        <authorList>
            <consortium name="Tick Genome and Microbiome Consortium (TIGMIC)"/>
            <person name="Jia N."/>
            <person name="Wang J."/>
            <person name="Shi W."/>
            <person name="Du L."/>
            <person name="Sun Y."/>
            <person name="Zhan W."/>
            <person name="Jiang J.F."/>
            <person name="Wang Q."/>
            <person name="Zhang B."/>
            <person name="Ji P."/>
            <person name="Bell-Sakyi L."/>
            <person name="Cui X.M."/>
            <person name="Yuan T.T."/>
            <person name="Jiang B.G."/>
            <person name="Yang W.F."/>
            <person name="Lam T.T."/>
            <person name="Chang Q.C."/>
            <person name="Ding S.J."/>
            <person name="Wang X.J."/>
            <person name="Zhu J.G."/>
            <person name="Ruan X.D."/>
            <person name="Zhao L."/>
            <person name="Wei J.T."/>
            <person name="Ye R.Z."/>
            <person name="Que T.C."/>
            <person name="Du C.H."/>
            <person name="Zhou Y.H."/>
            <person name="Cheng J.X."/>
            <person name="Dai P.F."/>
            <person name="Guo W.B."/>
            <person name="Han X.H."/>
            <person name="Huang E.J."/>
            <person name="Li L.F."/>
            <person name="Wei W."/>
            <person name="Gao Y.C."/>
            <person name="Liu J.Z."/>
            <person name="Shao H.Z."/>
            <person name="Wang X."/>
            <person name="Wang C.C."/>
            <person name="Yang T.C."/>
            <person name="Huo Q.B."/>
            <person name="Li W."/>
            <person name="Chen H.Y."/>
            <person name="Chen S.E."/>
            <person name="Zhou L.G."/>
            <person name="Ni X.B."/>
            <person name="Tian J.H."/>
            <person name="Sheng Y."/>
            <person name="Liu T."/>
            <person name="Pan Y.S."/>
            <person name="Xia L.Y."/>
            <person name="Li J."/>
            <person name="Zhao F."/>
            <person name="Cao W.C."/>
        </authorList>
    </citation>
    <scope>NUCLEOTIDE SEQUENCE [LARGE SCALE GENOMIC DNA]</scope>
    <source>
        <strain evidence="1">Iper-2018</strain>
    </source>
</reference>
<protein>
    <submittedName>
        <fullName evidence="1">Uncharacterized protein</fullName>
    </submittedName>
</protein>
<comment type="caution">
    <text evidence="1">The sequence shown here is derived from an EMBL/GenBank/DDBJ whole genome shotgun (WGS) entry which is preliminary data.</text>
</comment>
<proteinExistence type="predicted"/>
<dbReference type="Proteomes" id="UP000805193">
    <property type="component" value="Unassembled WGS sequence"/>
</dbReference>
<name>A0AC60R1T6_IXOPE</name>
<gene>
    <name evidence="1" type="ORF">HPB47_005350</name>
</gene>
<accession>A0AC60R1T6</accession>
<evidence type="ECO:0000313" key="1">
    <source>
        <dbReference type="EMBL" id="KAG0445005.1"/>
    </source>
</evidence>
<keyword evidence="2" id="KW-1185">Reference proteome</keyword>
<dbReference type="EMBL" id="JABSTQ010001079">
    <property type="protein sequence ID" value="KAG0445005.1"/>
    <property type="molecule type" value="Genomic_DNA"/>
</dbReference>
<evidence type="ECO:0000313" key="2">
    <source>
        <dbReference type="Proteomes" id="UP000805193"/>
    </source>
</evidence>
<organism evidence="1 2">
    <name type="scientific">Ixodes persulcatus</name>
    <name type="common">Taiga tick</name>
    <dbReference type="NCBI Taxonomy" id="34615"/>
    <lineage>
        <taxon>Eukaryota</taxon>
        <taxon>Metazoa</taxon>
        <taxon>Ecdysozoa</taxon>
        <taxon>Arthropoda</taxon>
        <taxon>Chelicerata</taxon>
        <taxon>Arachnida</taxon>
        <taxon>Acari</taxon>
        <taxon>Parasitiformes</taxon>
        <taxon>Ixodida</taxon>
        <taxon>Ixodoidea</taxon>
        <taxon>Ixodidae</taxon>
        <taxon>Ixodinae</taxon>
        <taxon>Ixodes</taxon>
    </lineage>
</organism>
<sequence length="216" mass="24069">MTADITAFIDRCETCKKFAYRQPDEPLSIRTVPNHPWSRVAADLFQHSAPLEDGRSPAELLMGRELRTLLPDFTGSPASLVRKHVQNETKGRQLAPLQQGDIVRGLVAPRSYMVLTEDGRILRRNRQHLRKTPEGFSISINDSDSEDGNDDCLPPSRDGSQPPSLPEPPRNQASPHPPALPVFEQPSAGAGRQSKRPIRLPQRLGYIQGFQQAELI</sequence>